<keyword evidence="3" id="KW-1185">Reference proteome</keyword>
<dbReference type="AlphaFoldDB" id="A0A420W472"/>
<name>A0A420W472_9SPHI</name>
<proteinExistence type="predicted"/>
<dbReference type="EMBL" id="RBWS01000001">
    <property type="protein sequence ID" value="RKO73399.1"/>
    <property type="molecule type" value="Genomic_DNA"/>
</dbReference>
<evidence type="ECO:0000256" key="1">
    <source>
        <dbReference type="SAM" id="SignalP"/>
    </source>
</evidence>
<keyword evidence="1" id="KW-0732">Signal</keyword>
<gene>
    <name evidence="2" type="ORF">D7322_01665</name>
</gene>
<evidence type="ECO:0000313" key="3">
    <source>
        <dbReference type="Proteomes" id="UP000282423"/>
    </source>
</evidence>
<feature type="chain" id="PRO_5019512070" evidence="1">
    <location>
        <begin position="24"/>
        <end position="408"/>
    </location>
</feature>
<dbReference type="Proteomes" id="UP000282423">
    <property type="component" value="Unassembled WGS sequence"/>
</dbReference>
<dbReference type="PROSITE" id="PS51257">
    <property type="entry name" value="PROKAR_LIPOPROTEIN"/>
    <property type="match status" value="1"/>
</dbReference>
<feature type="signal peptide" evidence="1">
    <location>
        <begin position="1"/>
        <end position="23"/>
    </location>
</feature>
<sequence>MLLKPIAGACVSLFLLFSCKTRATSTHIEVTGAPERQGLTEKQYIKVVGDQAYIGAKFDKTQDITILFRKCMFNDLMTFFQIGLANNSSALPSKTPERKPDQILNLTTSDNIGPVLIQGGSWIGGNHSYQETGKSKTAKTLSYAFYADGELLKAGDERWAQVVTVRVKNALYDPLRPGPQSDGEQTSLDHTLILEDVIYTILGGSIQVELSHKYQSNEKRIVERYYGMQSMFVGETDLMTPNGPFSDFQRIPEDTTFSKRAGQDFNRIIELNSVTGICQSTFLYPEPKRFLGKDNKAFIRAYGKSYHNLLASKEIKKGEFFSWSGLYTWFRPLTNNHNYLAYCGKMEGEQLIFIDCKCPFQGEIVLPNSLLNKKYRILFLDQGIGIQKSKQGLKMKAKRNGSLILAYK</sequence>
<accession>A0A420W472</accession>
<protein>
    <submittedName>
        <fullName evidence="2">Uncharacterized protein</fullName>
    </submittedName>
</protein>
<reference evidence="2 3" key="1">
    <citation type="submission" date="2018-10" db="EMBL/GenBank/DDBJ databases">
        <title>Sphingobacterium sp. M05W1-28.</title>
        <authorList>
            <person name="Cai H."/>
        </authorList>
    </citation>
    <scope>NUCLEOTIDE SEQUENCE [LARGE SCALE GENOMIC DNA]</scope>
    <source>
        <strain evidence="2 3">M05W1-28</strain>
    </source>
</reference>
<evidence type="ECO:0000313" key="2">
    <source>
        <dbReference type="EMBL" id="RKO73399.1"/>
    </source>
</evidence>
<comment type="caution">
    <text evidence="2">The sequence shown here is derived from an EMBL/GenBank/DDBJ whole genome shotgun (WGS) entry which is preliminary data.</text>
</comment>
<organism evidence="2 3">
    <name type="scientific">Sphingobacterium puteale</name>
    <dbReference type="NCBI Taxonomy" id="2420510"/>
    <lineage>
        <taxon>Bacteria</taxon>
        <taxon>Pseudomonadati</taxon>
        <taxon>Bacteroidota</taxon>
        <taxon>Sphingobacteriia</taxon>
        <taxon>Sphingobacteriales</taxon>
        <taxon>Sphingobacteriaceae</taxon>
        <taxon>Sphingobacterium</taxon>
    </lineage>
</organism>